<gene>
    <name evidence="1" type="ORF">EUTSA_v10011832mg</name>
</gene>
<proteinExistence type="predicted"/>
<dbReference type="Gramene" id="ESQ30688">
    <property type="protein sequence ID" value="ESQ30688"/>
    <property type="gene ID" value="EUTSA_v10011832mg"/>
</dbReference>
<reference evidence="1 2" key="1">
    <citation type="journal article" date="2013" name="Front. Plant Sci.">
        <title>The Reference Genome of the Halophytic Plant Eutrema salsugineum.</title>
        <authorList>
            <person name="Yang R."/>
            <person name="Jarvis D.E."/>
            <person name="Chen H."/>
            <person name="Beilstein M.A."/>
            <person name="Grimwood J."/>
            <person name="Jenkins J."/>
            <person name="Shu S."/>
            <person name="Prochnik S."/>
            <person name="Xin M."/>
            <person name="Ma C."/>
            <person name="Schmutz J."/>
            <person name="Wing R.A."/>
            <person name="Mitchell-Olds T."/>
            <person name="Schumaker K.S."/>
            <person name="Wang X."/>
        </authorList>
    </citation>
    <scope>NUCLEOTIDE SEQUENCE [LARGE SCALE GENOMIC DNA]</scope>
</reference>
<evidence type="ECO:0000313" key="2">
    <source>
        <dbReference type="Proteomes" id="UP000030689"/>
    </source>
</evidence>
<dbReference type="Proteomes" id="UP000030689">
    <property type="component" value="Unassembled WGS sequence"/>
</dbReference>
<organism evidence="1 2">
    <name type="scientific">Eutrema salsugineum</name>
    <name type="common">Saltwater cress</name>
    <name type="synonym">Sisymbrium salsugineum</name>
    <dbReference type="NCBI Taxonomy" id="72664"/>
    <lineage>
        <taxon>Eukaryota</taxon>
        <taxon>Viridiplantae</taxon>
        <taxon>Streptophyta</taxon>
        <taxon>Embryophyta</taxon>
        <taxon>Tracheophyta</taxon>
        <taxon>Spermatophyta</taxon>
        <taxon>Magnoliopsida</taxon>
        <taxon>eudicotyledons</taxon>
        <taxon>Gunneridae</taxon>
        <taxon>Pentapetalae</taxon>
        <taxon>rosids</taxon>
        <taxon>malvids</taxon>
        <taxon>Brassicales</taxon>
        <taxon>Brassicaceae</taxon>
        <taxon>Eutremeae</taxon>
        <taxon>Eutrema</taxon>
    </lineage>
</organism>
<accession>V4KTK0</accession>
<evidence type="ECO:0000313" key="1">
    <source>
        <dbReference type="EMBL" id="ESQ30688.1"/>
    </source>
</evidence>
<protein>
    <submittedName>
        <fullName evidence="1">Uncharacterized protein</fullName>
    </submittedName>
</protein>
<sequence>MGSLLMALLPNKKTKAIDSNRVEESGSFLHVELNRLRYGNRIESRRGSCVYYRLLSYWEENEGDCKSKRCLICLLSLLHYRWVINGGEKSLNSSGEDKFSAGHILKLSAPKIMELGPSNFFGLQTCMYMFWIMDSLYVLFLAEDHELGPFFSPCPYVPTCLIWHI</sequence>
<dbReference type="AlphaFoldDB" id="V4KTK0"/>
<keyword evidence="2" id="KW-1185">Reference proteome</keyword>
<dbReference type="EMBL" id="KI517809">
    <property type="protein sequence ID" value="ESQ30688.1"/>
    <property type="molecule type" value="Genomic_DNA"/>
</dbReference>
<dbReference type="KEGG" id="eus:EUTSA_v10011832mg"/>
<name>V4KTK0_EUTSA</name>